<proteinExistence type="predicted"/>
<sequence>MTKTRIWLAVRLFHGSHEYCKNAPVIFKTAHQGCHSFDDHLTSNQEGGKSKNVVNLGAIRQGMKRFQFLLNCCEPGTIPDASILAAALDLKACKSSQRCQWWCRYEVEF</sequence>
<evidence type="ECO:0000313" key="2">
    <source>
        <dbReference type="EMBL" id="PKU28183.1"/>
    </source>
</evidence>
<accession>A0A2I0T310</accession>
<dbReference type="AlphaFoldDB" id="A0A2I0T310"/>
<dbReference type="OrthoDB" id="5584001at2759"/>
<dbReference type="GO" id="GO:0055080">
    <property type="term" value="P:monoatomic cation homeostasis"/>
    <property type="evidence" value="ECO:0007669"/>
    <property type="project" value="TreeGrafter"/>
</dbReference>
<protein>
    <recommendedName>
        <fullName evidence="1">Protein UNC80 central region domain-containing protein</fullName>
    </recommendedName>
</protein>
<dbReference type="Proteomes" id="UP000233556">
    <property type="component" value="Unassembled WGS sequence"/>
</dbReference>
<organism evidence="2 3">
    <name type="scientific">Limosa lapponica baueri</name>
    <dbReference type="NCBI Taxonomy" id="1758121"/>
    <lineage>
        <taxon>Eukaryota</taxon>
        <taxon>Metazoa</taxon>
        <taxon>Chordata</taxon>
        <taxon>Craniata</taxon>
        <taxon>Vertebrata</taxon>
        <taxon>Euteleostomi</taxon>
        <taxon>Archelosauria</taxon>
        <taxon>Archosauria</taxon>
        <taxon>Dinosauria</taxon>
        <taxon>Saurischia</taxon>
        <taxon>Theropoda</taxon>
        <taxon>Coelurosauria</taxon>
        <taxon>Aves</taxon>
        <taxon>Neognathae</taxon>
        <taxon>Neoaves</taxon>
        <taxon>Charadriiformes</taxon>
        <taxon>Scolopacidae</taxon>
        <taxon>Limosa</taxon>
    </lineage>
</organism>
<reference evidence="3" key="1">
    <citation type="submission" date="2017-11" db="EMBL/GenBank/DDBJ databases">
        <authorList>
            <person name="Lima N.C."/>
            <person name="Parody-Merino A.M."/>
            <person name="Battley P.F."/>
            <person name="Fidler A.E."/>
            <person name="Prosdocimi F."/>
        </authorList>
    </citation>
    <scope>NUCLEOTIDE SEQUENCE [LARGE SCALE GENOMIC DNA]</scope>
</reference>
<gene>
    <name evidence="2" type="ORF">llap_21513</name>
</gene>
<evidence type="ECO:0000259" key="1">
    <source>
        <dbReference type="Pfam" id="PF19424"/>
    </source>
</evidence>
<name>A0A2I0T310_LIMLA</name>
<reference evidence="3" key="2">
    <citation type="submission" date="2017-12" db="EMBL/GenBank/DDBJ databases">
        <title>Genome sequence of the Bar-tailed Godwit (Limosa lapponica baueri).</title>
        <authorList>
            <person name="Lima N.C.B."/>
            <person name="Parody-Merino A.M."/>
            <person name="Battley P.F."/>
            <person name="Fidler A.E."/>
            <person name="Prosdocimi F."/>
        </authorList>
    </citation>
    <scope>NUCLEOTIDE SEQUENCE [LARGE SCALE GENOMIC DNA]</scope>
</reference>
<dbReference type="GO" id="GO:0005261">
    <property type="term" value="F:monoatomic cation channel activity"/>
    <property type="evidence" value="ECO:0007669"/>
    <property type="project" value="TreeGrafter"/>
</dbReference>
<dbReference type="Pfam" id="PF19424">
    <property type="entry name" value="UNC80"/>
    <property type="match status" value="1"/>
</dbReference>
<dbReference type="PANTHER" id="PTHR31781">
    <property type="entry name" value="UNC80"/>
    <property type="match status" value="1"/>
</dbReference>
<dbReference type="GO" id="GO:0030424">
    <property type="term" value="C:axon"/>
    <property type="evidence" value="ECO:0007669"/>
    <property type="project" value="TreeGrafter"/>
</dbReference>
<dbReference type="InterPro" id="IPR045852">
    <property type="entry name" value="UNC80_central"/>
</dbReference>
<dbReference type="PANTHER" id="PTHR31781:SF1">
    <property type="entry name" value="PROTEIN UNC-80 HOMOLOG"/>
    <property type="match status" value="1"/>
</dbReference>
<feature type="domain" description="Protein UNC80 central region" evidence="1">
    <location>
        <begin position="49"/>
        <end position="93"/>
    </location>
</feature>
<evidence type="ECO:0000313" key="3">
    <source>
        <dbReference type="Proteomes" id="UP000233556"/>
    </source>
</evidence>
<keyword evidence="3" id="KW-1185">Reference proteome</keyword>
<dbReference type="EMBL" id="KZ521974">
    <property type="protein sequence ID" value="PKU28183.1"/>
    <property type="molecule type" value="Genomic_DNA"/>
</dbReference>
<dbReference type="GO" id="GO:0034703">
    <property type="term" value="C:cation channel complex"/>
    <property type="evidence" value="ECO:0007669"/>
    <property type="project" value="TreeGrafter"/>
</dbReference>